<accession>A0A366HYT9</accession>
<dbReference type="OrthoDB" id="9962330at2"/>
<evidence type="ECO:0000313" key="2">
    <source>
        <dbReference type="EMBL" id="RBP59286.1"/>
    </source>
</evidence>
<reference evidence="2 3" key="1">
    <citation type="submission" date="2018-06" db="EMBL/GenBank/DDBJ databases">
        <title>Genomic Encyclopedia of Type Strains, Phase IV (KMG-IV): sequencing the most valuable type-strain genomes for metagenomic binning, comparative biology and taxonomic classification.</title>
        <authorList>
            <person name="Goeker M."/>
        </authorList>
    </citation>
    <scope>NUCLEOTIDE SEQUENCE [LARGE SCALE GENOMIC DNA]</scope>
    <source>
        <strain evidence="2 3">DSM 22112</strain>
    </source>
</reference>
<name>A0A366HYT9_9FIRM</name>
<keyword evidence="1" id="KW-1133">Transmembrane helix</keyword>
<evidence type="ECO:0000313" key="3">
    <source>
        <dbReference type="Proteomes" id="UP000253490"/>
    </source>
</evidence>
<comment type="caution">
    <text evidence="2">The sequence shown here is derived from an EMBL/GenBank/DDBJ whole genome shotgun (WGS) entry which is preliminary data.</text>
</comment>
<keyword evidence="1" id="KW-0472">Membrane</keyword>
<dbReference type="AlphaFoldDB" id="A0A366HYT9"/>
<feature type="transmembrane region" description="Helical" evidence="1">
    <location>
        <begin position="6"/>
        <end position="26"/>
    </location>
</feature>
<protein>
    <submittedName>
        <fullName evidence="2">Uncharacterized protein</fullName>
    </submittedName>
</protein>
<keyword evidence="1" id="KW-0812">Transmembrane</keyword>
<keyword evidence="3" id="KW-1185">Reference proteome</keyword>
<evidence type="ECO:0000256" key="1">
    <source>
        <dbReference type="SAM" id="Phobius"/>
    </source>
</evidence>
<sequence>MLKDYPRLVGLMILGVTLIVFTGVYYQANYKQDSLNLTLTETVRVSAIANADNSSRLNEGEFFINKESFEEYLKDRIKKNSNVNLSNDVNYKFEYLDNENGSTKAIRVIVRNNDVDYQATAIVDISNL</sequence>
<organism evidence="2 3">
    <name type="scientific">Alkalibaculum bacchi</name>
    <dbReference type="NCBI Taxonomy" id="645887"/>
    <lineage>
        <taxon>Bacteria</taxon>
        <taxon>Bacillati</taxon>
        <taxon>Bacillota</taxon>
        <taxon>Clostridia</taxon>
        <taxon>Eubacteriales</taxon>
        <taxon>Eubacteriaceae</taxon>
        <taxon>Alkalibaculum</taxon>
    </lineage>
</organism>
<dbReference type="Proteomes" id="UP000253490">
    <property type="component" value="Unassembled WGS sequence"/>
</dbReference>
<proteinExistence type="predicted"/>
<gene>
    <name evidence="2" type="ORF">DES36_11911</name>
</gene>
<dbReference type="EMBL" id="QNRX01000019">
    <property type="protein sequence ID" value="RBP59286.1"/>
    <property type="molecule type" value="Genomic_DNA"/>
</dbReference>
<dbReference type="RefSeq" id="WP_113921506.1">
    <property type="nucleotide sequence ID" value="NZ_QNRX01000019.1"/>
</dbReference>